<keyword evidence="2" id="KW-0456">Lyase</keyword>
<keyword evidence="4" id="KW-1185">Reference proteome</keyword>
<sequence>MRSLIFEPFSGAAGDMILASLIGLGVDSEKVRDVIESAVDVSVSVDKVDKRGIEAVNVRIDVPHETHSRHYCELTDVIKSAGLPAAVEQSALGVFAILAEAESRVHGLSLEELHFHEVGQKDALADVIGSCFAIHELGADAVFCTPVNVGGGKIESAHGVMAVPAPATLEILRQSDLVFYGHGCMEMLTPTGAAILAYFAKPLDNLPRGTVSSVGYGAGDADTADPNVLRSMIMEMQDTISRDTIEILETNVDDVTGEILGSLFEKLLSVGARDVTITPATMKKGRSGHIIKVITKPENSDRVARELMKETGTLGIRVIPTRHRYVADRRMDRVSINLGSQHFEVSVKIAQDKNGEILHMSAEYEDCRRVAEKIKLPLKEVIRRVEEEAWGRFL</sequence>
<evidence type="ECO:0000256" key="1">
    <source>
        <dbReference type="ARBA" id="ARBA00022596"/>
    </source>
</evidence>
<accession>A0A4E0PYQ6</accession>
<dbReference type="AlphaFoldDB" id="A0A4E0PYQ6"/>
<dbReference type="NCBIfam" id="TIGR00299">
    <property type="entry name" value="nickel pincer cofactor biosynthesis protein LarC"/>
    <property type="match status" value="1"/>
</dbReference>
<name>A0A4E0PYQ6_9EURY</name>
<dbReference type="PANTHER" id="PTHR36566">
    <property type="entry name" value="NICKEL INSERTION PROTEIN-RELATED"/>
    <property type="match status" value="1"/>
</dbReference>
<dbReference type="GO" id="GO:0016151">
    <property type="term" value="F:nickel cation binding"/>
    <property type="evidence" value="ECO:0007669"/>
    <property type="project" value="UniProtKB-UniRule"/>
</dbReference>
<proteinExistence type="inferred from homology"/>
<dbReference type="Proteomes" id="UP000297295">
    <property type="component" value="Unassembled WGS sequence"/>
</dbReference>
<evidence type="ECO:0000313" key="4">
    <source>
        <dbReference type="Proteomes" id="UP000297295"/>
    </source>
</evidence>
<organism evidence="3 4">
    <name type="scientific">Methanolobus halotolerans</name>
    <dbReference type="NCBI Taxonomy" id="2052935"/>
    <lineage>
        <taxon>Archaea</taxon>
        <taxon>Methanobacteriati</taxon>
        <taxon>Methanobacteriota</taxon>
        <taxon>Stenosarchaea group</taxon>
        <taxon>Methanomicrobia</taxon>
        <taxon>Methanosarcinales</taxon>
        <taxon>Methanosarcinaceae</taxon>
        <taxon>Methanolobus</taxon>
    </lineage>
</organism>
<dbReference type="OrthoDB" id="10691at2157"/>
<evidence type="ECO:0000313" key="3">
    <source>
        <dbReference type="EMBL" id="TGC11472.1"/>
    </source>
</evidence>
<gene>
    <name evidence="3" type="ORF">CUN85_00940</name>
</gene>
<dbReference type="Gene3D" id="3.30.70.1380">
    <property type="entry name" value="Transcriptional regulatory protein pf0864 domain like"/>
    <property type="match status" value="1"/>
</dbReference>
<dbReference type="Pfam" id="PF01969">
    <property type="entry name" value="Ni_insertion"/>
    <property type="match status" value="1"/>
</dbReference>
<evidence type="ECO:0000256" key="2">
    <source>
        <dbReference type="HAMAP-Rule" id="MF_01074"/>
    </source>
</evidence>
<reference evidence="3 4" key="1">
    <citation type="submission" date="2017-11" db="EMBL/GenBank/DDBJ databases">
        <title>Isolation and Characterization of Methanogenic Archaea from Saline Meromictic Lake at Siberia.</title>
        <authorList>
            <person name="Shen Y."/>
            <person name="Huang H.-H."/>
            <person name="Lai M.-C."/>
            <person name="Chen S.-C."/>
        </authorList>
    </citation>
    <scope>NUCLEOTIDE SEQUENCE [LARGE SCALE GENOMIC DNA]</scope>
    <source>
        <strain evidence="3 4">SY-01</strain>
    </source>
</reference>
<dbReference type="GO" id="GO:0016829">
    <property type="term" value="F:lyase activity"/>
    <property type="evidence" value="ECO:0007669"/>
    <property type="project" value="UniProtKB-UniRule"/>
</dbReference>
<keyword evidence="1 2" id="KW-0533">Nickel</keyword>
<dbReference type="RefSeq" id="WP_135388059.1">
    <property type="nucleotide sequence ID" value="NZ_PGGK01000001.1"/>
</dbReference>
<dbReference type="EMBL" id="PGGK01000001">
    <property type="protein sequence ID" value="TGC11472.1"/>
    <property type="molecule type" value="Genomic_DNA"/>
</dbReference>
<dbReference type="Gene3D" id="3.10.20.300">
    <property type="entry name" value="mk0293 like domain"/>
    <property type="match status" value="1"/>
</dbReference>
<comment type="similarity">
    <text evidence="2">Belongs to the LarC family.</text>
</comment>
<dbReference type="PANTHER" id="PTHR36566:SF1">
    <property type="entry name" value="PYRIDINIUM-3,5-BISTHIOCARBOXYLIC ACID MONONUCLEOTIDE NICKEL INSERTION PROTEIN"/>
    <property type="match status" value="1"/>
</dbReference>
<comment type="caution">
    <text evidence="3">The sequence shown here is derived from an EMBL/GenBank/DDBJ whole genome shotgun (WGS) entry which is preliminary data.</text>
</comment>
<dbReference type="InterPro" id="IPR002822">
    <property type="entry name" value="Ni_insertion"/>
</dbReference>
<protein>
    <recommendedName>
        <fullName evidence="2">Putative nickel insertion protein</fullName>
    </recommendedName>
</protein>
<dbReference type="HAMAP" id="MF_01074">
    <property type="entry name" value="LarC"/>
    <property type="match status" value="1"/>
</dbReference>